<dbReference type="PANTHER" id="PTHR10760:SF2">
    <property type="entry name" value="LD13476P-RELATED"/>
    <property type="match status" value="1"/>
</dbReference>
<evidence type="ECO:0000313" key="4">
    <source>
        <dbReference type="Proteomes" id="UP000494040"/>
    </source>
</evidence>
<dbReference type="GO" id="GO:0016887">
    <property type="term" value="F:ATP hydrolysis activity"/>
    <property type="evidence" value="ECO:0007669"/>
    <property type="project" value="InterPro"/>
</dbReference>
<name>A0A8I6RWP5_CIMLE</name>
<dbReference type="RefSeq" id="XP_014251578.1">
    <property type="nucleotide sequence ID" value="XM_014396092.2"/>
</dbReference>
<dbReference type="OrthoDB" id="19623at2759"/>
<dbReference type="Pfam" id="PF21376">
    <property type="entry name" value="TOR1A_C"/>
    <property type="match status" value="1"/>
</dbReference>
<dbReference type="InterPro" id="IPR049337">
    <property type="entry name" value="TOR1A_C"/>
</dbReference>
<evidence type="ECO:0000256" key="1">
    <source>
        <dbReference type="ARBA" id="ARBA00006235"/>
    </source>
</evidence>
<protein>
    <recommendedName>
        <fullName evidence="2">Torsin-1A C-terminal domain-containing protein</fullName>
    </recommendedName>
</protein>
<evidence type="ECO:0000313" key="3">
    <source>
        <dbReference type="EnsemblMetazoa" id="XP_014251578.1"/>
    </source>
</evidence>
<dbReference type="OMA" id="YTKLDYY"/>
<reference evidence="3" key="1">
    <citation type="submission" date="2022-01" db="UniProtKB">
        <authorList>
            <consortium name="EnsemblMetazoa"/>
        </authorList>
    </citation>
    <scope>IDENTIFICATION</scope>
</reference>
<sequence>MIFKWVYCSLLIMYSCFFGRTFGNWMLTGLLDYAYDKLGSERCSDFFTSNLKESALRTNLSSLVFGQPFVSQAVLPLLISHRRANMYHDKALVMSFHGSQGTGKNYVVKILVEHLYKNGLASRYVHYFNGRIHFTKHSKSSKHTEDLLKAVKDGVDLCPTSVFIFDELEKFPPRILDAIKMFIDYNPFIYETGYRNAMFIFLSNSGMEVINKKTFELWTQQIPRHEFKLNDFQDLVREVYNAEGALKNSELITSSLIDLFVPFLPLEKSHVIQCIRVEASKQGEDITDEQIEEVLSNLDFQPEDIQTFSRNGCKNIKNYVLLSLKKKHWHTEL</sequence>
<organism evidence="3 4">
    <name type="scientific">Cimex lectularius</name>
    <name type="common">Bed bug</name>
    <name type="synonym">Acanthia lectularia</name>
    <dbReference type="NCBI Taxonomy" id="79782"/>
    <lineage>
        <taxon>Eukaryota</taxon>
        <taxon>Metazoa</taxon>
        <taxon>Ecdysozoa</taxon>
        <taxon>Arthropoda</taxon>
        <taxon>Hexapoda</taxon>
        <taxon>Insecta</taxon>
        <taxon>Pterygota</taxon>
        <taxon>Neoptera</taxon>
        <taxon>Paraneoptera</taxon>
        <taxon>Hemiptera</taxon>
        <taxon>Heteroptera</taxon>
        <taxon>Panheteroptera</taxon>
        <taxon>Cimicomorpha</taxon>
        <taxon>Cimicidae</taxon>
        <taxon>Cimex</taxon>
    </lineage>
</organism>
<dbReference type="InterPro" id="IPR027417">
    <property type="entry name" value="P-loop_NTPase"/>
</dbReference>
<dbReference type="GO" id="GO:0005524">
    <property type="term" value="F:ATP binding"/>
    <property type="evidence" value="ECO:0007669"/>
    <property type="project" value="InterPro"/>
</dbReference>
<dbReference type="EnsemblMetazoa" id="XM_014396092.2">
    <property type="protein sequence ID" value="XP_014251578.1"/>
    <property type="gene ID" value="LOC106667863"/>
</dbReference>
<keyword evidence="4" id="KW-1185">Reference proteome</keyword>
<dbReference type="PANTHER" id="PTHR10760">
    <property type="entry name" value="TORSIN"/>
    <property type="match status" value="1"/>
</dbReference>
<proteinExistence type="inferred from homology"/>
<dbReference type="PRINTS" id="PR00300">
    <property type="entry name" value="CLPPROTEASEA"/>
</dbReference>
<comment type="similarity">
    <text evidence="1">Belongs to the ClpA/ClpB family. Torsin subfamily.</text>
</comment>
<dbReference type="InterPro" id="IPR010448">
    <property type="entry name" value="Torsin"/>
</dbReference>
<dbReference type="GeneID" id="106667863"/>
<evidence type="ECO:0000259" key="2">
    <source>
        <dbReference type="Pfam" id="PF21376"/>
    </source>
</evidence>
<dbReference type="GO" id="GO:0005737">
    <property type="term" value="C:cytoplasm"/>
    <property type="evidence" value="ECO:0007669"/>
    <property type="project" value="UniProtKB-ARBA"/>
</dbReference>
<dbReference type="KEGG" id="clec:106667863"/>
<dbReference type="Gene3D" id="3.40.50.300">
    <property type="entry name" value="P-loop containing nucleotide triphosphate hydrolases"/>
    <property type="match status" value="1"/>
</dbReference>
<dbReference type="GO" id="GO:0012505">
    <property type="term" value="C:endomembrane system"/>
    <property type="evidence" value="ECO:0007669"/>
    <property type="project" value="UniProtKB-ARBA"/>
</dbReference>
<feature type="domain" description="Torsin-1A C-terminal" evidence="2">
    <location>
        <begin position="266"/>
        <end position="317"/>
    </location>
</feature>
<dbReference type="Proteomes" id="UP000494040">
    <property type="component" value="Unassembled WGS sequence"/>
</dbReference>
<dbReference type="Pfam" id="PF06309">
    <property type="entry name" value="Torsin"/>
    <property type="match status" value="1"/>
</dbReference>
<accession>A0A8I6RWP5</accession>
<dbReference type="InterPro" id="IPR001270">
    <property type="entry name" value="ClpA/B"/>
</dbReference>
<dbReference type="SUPFAM" id="SSF52540">
    <property type="entry name" value="P-loop containing nucleoside triphosphate hydrolases"/>
    <property type="match status" value="1"/>
</dbReference>
<dbReference type="PROSITE" id="PS51257">
    <property type="entry name" value="PROKAR_LIPOPROTEIN"/>
    <property type="match status" value="1"/>
</dbReference>
<dbReference type="AlphaFoldDB" id="A0A8I6RWP5"/>